<organism evidence="2 3">
    <name type="scientific">Ramazzottius varieornatus</name>
    <name type="common">Water bear</name>
    <name type="synonym">Tardigrade</name>
    <dbReference type="NCBI Taxonomy" id="947166"/>
    <lineage>
        <taxon>Eukaryota</taxon>
        <taxon>Metazoa</taxon>
        <taxon>Ecdysozoa</taxon>
        <taxon>Tardigrada</taxon>
        <taxon>Eutardigrada</taxon>
        <taxon>Parachela</taxon>
        <taxon>Hypsibioidea</taxon>
        <taxon>Ramazzottiidae</taxon>
        <taxon>Ramazzottius</taxon>
    </lineage>
</organism>
<evidence type="ECO:0000256" key="1">
    <source>
        <dbReference type="SAM" id="MobiDB-lite"/>
    </source>
</evidence>
<gene>
    <name evidence="2" type="primary">RvY_04936-1</name>
    <name evidence="2" type="synonym">RvY_04936.1</name>
    <name evidence="2" type="ORF">RvY_04936</name>
</gene>
<keyword evidence="3" id="KW-1185">Reference proteome</keyword>
<evidence type="ECO:0000313" key="3">
    <source>
        <dbReference type="Proteomes" id="UP000186922"/>
    </source>
</evidence>
<dbReference type="EMBL" id="BDGG01000002">
    <property type="protein sequence ID" value="GAU92921.1"/>
    <property type="molecule type" value="Genomic_DNA"/>
</dbReference>
<comment type="caution">
    <text evidence="2">The sequence shown here is derived from an EMBL/GenBank/DDBJ whole genome shotgun (WGS) entry which is preliminary data.</text>
</comment>
<protein>
    <submittedName>
        <fullName evidence="2">Uncharacterized protein</fullName>
    </submittedName>
</protein>
<dbReference type="Proteomes" id="UP000186922">
    <property type="component" value="Unassembled WGS sequence"/>
</dbReference>
<evidence type="ECO:0000313" key="2">
    <source>
        <dbReference type="EMBL" id="GAU92921.1"/>
    </source>
</evidence>
<accession>A0A1D1UTY3</accession>
<sequence length="177" mass="19584">MQKWALYATPPNTTGSQGGRERGRFRLLAIAIEPLVKCVRLPLMTVAQVEDGPLKLCRGYSRVQFRSRIRSLSQDFEDKRVFGDDERSPSCTAPPSSENELMYDWGGIVSVHYIPTKRKMGENGQVEGKDEAEAGWDDKAEDLSSNCSLQVIPGNKPGWAPSVVFGRLKNPTANVGN</sequence>
<feature type="region of interest" description="Disordered" evidence="1">
    <location>
        <begin position="1"/>
        <end position="20"/>
    </location>
</feature>
<proteinExistence type="predicted"/>
<dbReference type="AlphaFoldDB" id="A0A1D1UTY3"/>
<reference evidence="2 3" key="1">
    <citation type="journal article" date="2016" name="Nat. Commun.">
        <title>Extremotolerant tardigrade genome and improved radiotolerance of human cultured cells by tardigrade-unique protein.</title>
        <authorList>
            <person name="Hashimoto T."/>
            <person name="Horikawa D.D."/>
            <person name="Saito Y."/>
            <person name="Kuwahara H."/>
            <person name="Kozuka-Hata H."/>
            <person name="Shin-I T."/>
            <person name="Minakuchi Y."/>
            <person name="Ohishi K."/>
            <person name="Motoyama A."/>
            <person name="Aizu T."/>
            <person name="Enomoto A."/>
            <person name="Kondo K."/>
            <person name="Tanaka S."/>
            <person name="Hara Y."/>
            <person name="Koshikawa S."/>
            <person name="Sagara H."/>
            <person name="Miura T."/>
            <person name="Yokobori S."/>
            <person name="Miyagawa K."/>
            <person name="Suzuki Y."/>
            <person name="Kubo T."/>
            <person name="Oyama M."/>
            <person name="Kohara Y."/>
            <person name="Fujiyama A."/>
            <person name="Arakawa K."/>
            <person name="Katayama T."/>
            <person name="Toyoda A."/>
            <person name="Kunieda T."/>
        </authorList>
    </citation>
    <scope>NUCLEOTIDE SEQUENCE [LARGE SCALE GENOMIC DNA]</scope>
    <source>
        <strain evidence="2 3">YOKOZUNA-1</strain>
    </source>
</reference>
<name>A0A1D1UTY3_RAMVA</name>